<accession>A0A336KP14</accession>
<dbReference type="GO" id="GO:0005119">
    <property type="term" value="F:smoothened binding"/>
    <property type="evidence" value="ECO:0007669"/>
    <property type="project" value="TreeGrafter"/>
</dbReference>
<evidence type="ECO:0000259" key="2">
    <source>
        <dbReference type="Pfam" id="PF23304"/>
    </source>
</evidence>
<dbReference type="GO" id="GO:0061512">
    <property type="term" value="P:protein localization to cilium"/>
    <property type="evidence" value="ECO:0007669"/>
    <property type="project" value="TreeGrafter"/>
</dbReference>
<dbReference type="InterPro" id="IPR036322">
    <property type="entry name" value="WD40_repeat_dom_sf"/>
</dbReference>
<gene>
    <name evidence="3" type="primary">CSON012393</name>
</gene>
<dbReference type="SUPFAM" id="SSF50978">
    <property type="entry name" value="WD40 repeat-like"/>
    <property type="match status" value="1"/>
</dbReference>
<dbReference type="Pfam" id="PF14779">
    <property type="entry name" value="BBS1"/>
    <property type="match status" value="1"/>
</dbReference>
<dbReference type="PANTHER" id="PTHR20870">
    <property type="entry name" value="BARDET-BIEDL SYNDROME 1 PROTEIN"/>
    <property type="match status" value="1"/>
</dbReference>
<dbReference type="VEuPathDB" id="VectorBase:CSON012393"/>
<sequence length="598" mass="66330">MTSSDVKNSQKRWLDAQMEGSTPLINVLPSCLTLCDLKNDGYFKLIAAEMSNNFEGKAKLKVFKGITLMSERGLPGIASSVSILYIDEHEPKIPIIAVALGPSVLLYRNLKPYFKYTLPSMDIEGLEKDTWNQFQLATPENVNQLCSNLSTIDTSQLTELSQKLLTLPESDRLEFIKANINTKLERLSVITCMTTMPKNSNEPKATMCLAVASESGDIYILDSTAFTVLQHAKVCSYQLTPVIISASGLFDVDYNMVISTREGPICILRKGWLEGQQIIRLDNPATGLALLPIEQTIIVVCTDKSLMCYSKRGKKIWFVALPERAICMTHILLPHLGITLVAVALSGGLVQIYLQKKLVDEFEMSETVSSMIFGRLGQEEHVLVLITISGLLQIKILKRTAQFSTDSPYEEAMARQSGPVNNLQIPKKSKIFLEQTIRERDNAPAIHQSFQAELWRLRLNAARETIDIINSAEGTFSGDVGQVPLKIAAEILGTGPLYKMYLQLENMSTSREASGLYLILHADHRHYNLDKCFTHLPMIVPGSPVKLDFDVSLVMDPKDGMPPTDLTPENSVIKVLIVKQGQAKPLIASTVVMPIVAF</sequence>
<dbReference type="GO" id="GO:0005813">
    <property type="term" value="C:centrosome"/>
    <property type="evidence" value="ECO:0007669"/>
    <property type="project" value="TreeGrafter"/>
</dbReference>
<dbReference type="GO" id="GO:1905515">
    <property type="term" value="P:non-motile cilium assembly"/>
    <property type="evidence" value="ECO:0007669"/>
    <property type="project" value="InterPro"/>
</dbReference>
<dbReference type="EMBL" id="UFQS01000582">
    <property type="protein sequence ID" value="SSX05125.1"/>
    <property type="molecule type" value="Genomic_DNA"/>
</dbReference>
<protein>
    <submittedName>
        <fullName evidence="3">CSON012393 protein</fullName>
    </submittedName>
</protein>
<dbReference type="AlphaFoldDB" id="A0A336KP14"/>
<dbReference type="GO" id="GO:0005113">
    <property type="term" value="F:patched binding"/>
    <property type="evidence" value="ECO:0007669"/>
    <property type="project" value="TreeGrafter"/>
</dbReference>
<dbReference type="PANTHER" id="PTHR20870:SF0">
    <property type="entry name" value="BARDET-BIEDL SYNDROME 1 PROTEIN"/>
    <property type="match status" value="1"/>
</dbReference>
<reference evidence="4" key="2">
    <citation type="submission" date="2018-07" db="EMBL/GenBank/DDBJ databases">
        <authorList>
            <person name="Quirk P.G."/>
            <person name="Krulwich T.A."/>
        </authorList>
    </citation>
    <scope>NUCLEOTIDE SEQUENCE</scope>
</reference>
<dbReference type="Pfam" id="PF23304">
    <property type="entry name" value="GAE_BBS1"/>
    <property type="match status" value="1"/>
</dbReference>
<dbReference type="GO" id="GO:0034464">
    <property type="term" value="C:BBSome"/>
    <property type="evidence" value="ECO:0007669"/>
    <property type="project" value="InterPro"/>
</dbReference>
<proteinExistence type="predicted"/>
<evidence type="ECO:0000259" key="1">
    <source>
        <dbReference type="Pfam" id="PF14779"/>
    </source>
</evidence>
<evidence type="ECO:0000313" key="3">
    <source>
        <dbReference type="EMBL" id="SSX05125.1"/>
    </source>
</evidence>
<organism evidence="3">
    <name type="scientific">Culicoides sonorensis</name>
    <name type="common">Biting midge</name>
    <dbReference type="NCBI Taxonomy" id="179676"/>
    <lineage>
        <taxon>Eukaryota</taxon>
        <taxon>Metazoa</taxon>
        <taxon>Ecdysozoa</taxon>
        <taxon>Arthropoda</taxon>
        <taxon>Hexapoda</taxon>
        <taxon>Insecta</taxon>
        <taxon>Pterygota</taxon>
        <taxon>Neoptera</taxon>
        <taxon>Endopterygota</taxon>
        <taxon>Diptera</taxon>
        <taxon>Nematocera</taxon>
        <taxon>Chironomoidea</taxon>
        <taxon>Ceratopogonidae</taxon>
        <taxon>Ceratopogoninae</taxon>
        <taxon>Culicoides</taxon>
        <taxon>Monoculicoides</taxon>
    </lineage>
</organism>
<dbReference type="InterPro" id="IPR056419">
    <property type="entry name" value="GAE_BBS1"/>
</dbReference>
<reference evidence="3" key="1">
    <citation type="submission" date="2018-04" db="EMBL/GenBank/DDBJ databases">
        <authorList>
            <person name="Go L.Y."/>
            <person name="Mitchell J.A."/>
        </authorList>
    </citation>
    <scope>NUCLEOTIDE SEQUENCE</scope>
    <source>
        <tissue evidence="3">Whole organism</tissue>
    </source>
</reference>
<dbReference type="EMBL" id="UFQT01000582">
    <property type="protein sequence ID" value="SSX25486.1"/>
    <property type="molecule type" value="Genomic_DNA"/>
</dbReference>
<feature type="domain" description="Bardet-Biedl syndrome 1 protein GAE" evidence="2">
    <location>
        <begin position="485"/>
        <end position="595"/>
    </location>
</feature>
<feature type="domain" description="Bardet-Biedl syndrome 1 N-terminal" evidence="1">
    <location>
        <begin position="13"/>
        <end position="269"/>
    </location>
</feature>
<dbReference type="OMA" id="HADRRHY"/>
<evidence type="ECO:0000313" key="4">
    <source>
        <dbReference type="EMBL" id="SSX25486.1"/>
    </source>
</evidence>
<name>A0A336KP14_CULSO</name>
<dbReference type="InterPro" id="IPR032728">
    <property type="entry name" value="BBS1_N"/>
</dbReference>
<dbReference type="GO" id="GO:0005930">
    <property type="term" value="C:axoneme"/>
    <property type="evidence" value="ECO:0007669"/>
    <property type="project" value="TreeGrafter"/>
</dbReference>
<dbReference type="InterPro" id="IPR028784">
    <property type="entry name" value="BBS1"/>
</dbReference>